<name>A0A9W6GGW5_9FUSO</name>
<evidence type="ECO:0000256" key="6">
    <source>
        <dbReference type="ARBA" id="ARBA00022777"/>
    </source>
</evidence>
<evidence type="ECO:0000259" key="10">
    <source>
        <dbReference type="PROSITE" id="PS50109"/>
    </source>
</evidence>
<keyword evidence="13" id="KW-1185">Reference proteome</keyword>
<dbReference type="CDD" id="cd06225">
    <property type="entry name" value="HAMP"/>
    <property type="match status" value="1"/>
</dbReference>
<dbReference type="InterPro" id="IPR005467">
    <property type="entry name" value="His_kinase_dom"/>
</dbReference>
<feature type="transmembrane region" description="Helical" evidence="9">
    <location>
        <begin position="20"/>
        <end position="42"/>
    </location>
</feature>
<dbReference type="InterPro" id="IPR003660">
    <property type="entry name" value="HAMP_dom"/>
</dbReference>
<reference evidence="12" key="1">
    <citation type="submission" date="2022-12" db="EMBL/GenBank/DDBJ databases">
        <title>Reference genome sequencing for broad-spectrum identification of bacterial and archaeal isolates by mass spectrometry.</title>
        <authorList>
            <person name="Sekiguchi Y."/>
            <person name="Tourlousse D.M."/>
        </authorList>
    </citation>
    <scope>NUCLEOTIDE SEQUENCE</scope>
    <source>
        <strain evidence="12">10succ1</strain>
    </source>
</reference>
<organism evidence="12 13">
    <name type="scientific">Propionigenium maris DSM 9537</name>
    <dbReference type="NCBI Taxonomy" id="1123000"/>
    <lineage>
        <taxon>Bacteria</taxon>
        <taxon>Fusobacteriati</taxon>
        <taxon>Fusobacteriota</taxon>
        <taxon>Fusobacteriia</taxon>
        <taxon>Fusobacteriales</taxon>
        <taxon>Fusobacteriaceae</taxon>
        <taxon>Propionigenium</taxon>
    </lineage>
</organism>
<evidence type="ECO:0000256" key="4">
    <source>
        <dbReference type="ARBA" id="ARBA00022553"/>
    </source>
</evidence>
<evidence type="ECO:0000259" key="11">
    <source>
        <dbReference type="PROSITE" id="PS50885"/>
    </source>
</evidence>
<dbReference type="Gene3D" id="3.30.565.10">
    <property type="entry name" value="Histidine kinase-like ATPase, C-terminal domain"/>
    <property type="match status" value="1"/>
</dbReference>
<dbReference type="SMART" id="SM00388">
    <property type="entry name" value="HisKA"/>
    <property type="match status" value="1"/>
</dbReference>
<dbReference type="SUPFAM" id="SSF47384">
    <property type="entry name" value="Homodimeric domain of signal transducing histidine kinase"/>
    <property type="match status" value="1"/>
</dbReference>
<keyword evidence="7" id="KW-0902">Two-component regulatory system</keyword>
<accession>A0A9W6GGW5</accession>
<dbReference type="InterPro" id="IPR036097">
    <property type="entry name" value="HisK_dim/P_sf"/>
</dbReference>
<dbReference type="GO" id="GO:0000155">
    <property type="term" value="F:phosphorelay sensor kinase activity"/>
    <property type="evidence" value="ECO:0007669"/>
    <property type="project" value="InterPro"/>
</dbReference>
<dbReference type="Gene3D" id="1.10.287.130">
    <property type="match status" value="1"/>
</dbReference>
<dbReference type="EMBL" id="BSDY01000002">
    <property type="protein sequence ID" value="GLI55028.1"/>
    <property type="molecule type" value="Genomic_DNA"/>
</dbReference>
<evidence type="ECO:0000256" key="1">
    <source>
        <dbReference type="ARBA" id="ARBA00000085"/>
    </source>
</evidence>
<dbReference type="GO" id="GO:0005886">
    <property type="term" value="C:plasma membrane"/>
    <property type="evidence" value="ECO:0007669"/>
    <property type="project" value="TreeGrafter"/>
</dbReference>
<dbReference type="PROSITE" id="PS50109">
    <property type="entry name" value="HIS_KIN"/>
    <property type="match status" value="1"/>
</dbReference>
<dbReference type="SUPFAM" id="SSF55874">
    <property type="entry name" value="ATPase domain of HSP90 chaperone/DNA topoisomerase II/histidine kinase"/>
    <property type="match status" value="1"/>
</dbReference>
<dbReference type="Pfam" id="PF00672">
    <property type="entry name" value="HAMP"/>
    <property type="match status" value="1"/>
</dbReference>
<dbReference type="FunFam" id="3.30.565.10:FF:000006">
    <property type="entry name" value="Sensor histidine kinase WalK"/>
    <property type="match status" value="1"/>
</dbReference>
<keyword evidence="9" id="KW-0812">Transmembrane</keyword>
<sequence>MKKFINSHINTLGKKIYFSYGVSVFIILFTLNTSASIFFYSWERNRSMNVILGIENHIQKQIAQIEDLDDMKQLEDFGRNFNGNIIRDISADLGKLSIKVWKDEKKILSHREVKYNIAHDEELGDFQIKRYDKETYIVYNNDFKIRGSSFVIQIIGSMKFVITDLFTLLKSLFGANILALILAYYSGKILHSSIIVPINEITKTTQKINRYALNQRIKVINDKDELGKLSVTINNMVERLEMAFKNQETFISNASHELRTPLTVIKGYVDLLDAGAKGSPEIVDKAVAEIKHESLHMNNLISTLLFIARKENMALKGEAKAINISDLLSGLMEKQELIDKVHLYTANIQRGIVMHTVEDLFSMLVRELLKNASKYTPEGKNIILSLTGDESNIYMVVEDEGVGIEKEDLENIFKRFYKSDKVRNRSAKSYGLGMSIVKNIVEFHKAKIDVESEVGVGTRIMVTFPTKNYI</sequence>
<dbReference type="InterPro" id="IPR003661">
    <property type="entry name" value="HisK_dim/P_dom"/>
</dbReference>
<dbReference type="GO" id="GO:0004721">
    <property type="term" value="F:phosphoprotein phosphatase activity"/>
    <property type="evidence" value="ECO:0007669"/>
    <property type="project" value="TreeGrafter"/>
</dbReference>
<proteinExistence type="predicted"/>
<dbReference type="PRINTS" id="PR00344">
    <property type="entry name" value="BCTRLSENSOR"/>
</dbReference>
<comment type="subcellular location">
    <subcellularLocation>
        <location evidence="2">Membrane</location>
    </subcellularLocation>
</comment>
<feature type="transmembrane region" description="Helical" evidence="9">
    <location>
        <begin position="165"/>
        <end position="185"/>
    </location>
</feature>
<dbReference type="InterPro" id="IPR050351">
    <property type="entry name" value="BphY/WalK/GraS-like"/>
</dbReference>
<dbReference type="GO" id="GO:0016036">
    <property type="term" value="P:cellular response to phosphate starvation"/>
    <property type="evidence" value="ECO:0007669"/>
    <property type="project" value="TreeGrafter"/>
</dbReference>
<dbReference type="SMART" id="SM00304">
    <property type="entry name" value="HAMP"/>
    <property type="match status" value="1"/>
</dbReference>
<dbReference type="CDD" id="cd00082">
    <property type="entry name" value="HisKA"/>
    <property type="match status" value="1"/>
</dbReference>
<keyword evidence="4" id="KW-0597">Phosphoprotein</keyword>
<feature type="domain" description="HAMP" evidence="11">
    <location>
        <begin position="192"/>
        <end position="245"/>
    </location>
</feature>
<evidence type="ECO:0000313" key="12">
    <source>
        <dbReference type="EMBL" id="GLI55028.1"/>
    </source>
</evidence>
<protein>
    <recommendedName>
        <fullName evidence="3">histidine kinase</fullName>
        <ecNumber evidence="3">2.7.13.3</ecNumber>
    </recommendedName>
</protein>
<keyword evidence="5" id="KW-0808">Transferase</keyword>
<dbReference type="InterPro" id="IPR036890">
    <property type="entry name" value="HATPase_C_sf"/>
</dbReference>
<keyword evidence="9" id="KW-1133">Transmembrane helix</keyword>
<evidence type="ECO:0000256" key="8">
    <source>
        <dbReference type="ARBA" id="ARBA00023136"/>
    </source>
</evidence>
<comment type="catalytic activity">
    <reaction evidence="1">
        <text>ATP + protein L-histidine = ADP + protein N-phospho-L-histidine.</text>
        <dbReference type="EC" id="2.7.13.3"/>
    </reaction>
</comment>
<dbReference type="PANTHER" id="PTHR45453">
    <property type="entry name" value="PHOSPHATE REGULON SENSOR PROTEIN PHOR"/>
    <property type="match status" value="1"/>
</dbReference>
<evidence type="ECO:0000256" key="2">
    <source>
        <dbReference type="ARBA" id="ARBA00004370"/>
    </source>
</evidence>
<dbReference type="InterPro" id="IPR003594">
    <property type="entry name" value="HATPase_dom"/>
</dbReference>
<feature type="domain" description="Histidine kinase" evidence="10">
    <location>
        <begin position="253"/>
        <end position="468"/>
    </location>
</feature>
<dbReference type="Gene3D" id="6.10.340.10">
    <property type="match status" value="1"/>
</dbReference>
<evidence type="ECO:0000256" key="5">
    <source>
        <dbReference type="ARBA" id="ARBA00022679"/>
    </source>
</evidence>
<dbReference type="Pfam" id="PF00512">
    <property type="entry name" value="HisKA"/>
    <property type="match status" value="1"/>
</dbReference>
<dbReference type="RefSeq" id="WP_281833265.1">
    <property type="nucleotide sequence ID" value="NZ_BSDY01000002.1"/>
</dbReference>
<dbReference type="Pfam" id="PF02518">
    <property type="entry name" value="HATPase_c"/>
    <property type="match status" value="1"/>
</dbReference>
<keyword evidence="8 9" id="KW-0472">Membrane</keyword>
<dbReference type="SMART" id="SM00387">
    <property type="entry name" value="HATPase_c"/>
    <property type="match status" value="1"/>
</dbReference>
<dbReference type="InterPro" id="IPR004358">
    <property type="entry name" value="Sig_transdc_His_kin-like_C"/>
</dbReference>
<dbReference type="PROSITE" id="PS50885">
    <property type="entry name" value="HAMP"/>
    <property type="match status" value="1"/>
</dbReference>
<dbReference type="SUPFAM" id="SSF158472">
    <property type="entry name" value="HAMP domain-like"/>
    <property type="match status" value="1"/>
</dbReference>
<dbReference type="AlphaFoldDB" id="A0A9W6GGW5"/>
<dbReference type="EC" id="2.7.13.3" evidence="3"/>
<evidence type="ECO:0000256" key="7">
    <source>
        <dbReference type="ARBA" id="ARBA00023012"/>
    </source>
</evidence>
<dbReference type="FunFam" id="1.10.287.130:FF:000001">
    <property type="entry name" value="Two-component sensor histidine kinase"/>
    <property type="match status" value="1"/>
</dbReference>
<comment type="caution">
    <text evidence="12">The sequence shown here is derived from an EMBL/GenBank/DDBJ whole genome shotgun (WGS) entry which is preliminary data.</text>
</comment>
<dbReference type="Proteomes" id="UP001144471">
    <property type="component" value="Unassembled WGS sequence"/>
</dbReference>
<gene>
    <name evidence="12" type="ORF">PM10SUCC1_05430</name>
</gene>
<evidence type="ECO:0000256" key="3">
    <source>
        <dbReference type="ARBA" id="ARBA00012438"/>
    </source>
</evidence>
<keyword evidence="6" id="KW-0418">Kinase</keyword>
<dbReference type="PANTHER" id="PTHR45453:SF1">
    <property type="entry name" value="PHOSPHATE REGULON SENSOR PROTEIN PHOR"/>
    <property type="match status" value="1"/>
</dbReference>
<evidence type="ECO:0000256" key="9">
    <source>
        <dbReference type="SAM" id="Phobius"/>
    </source>
</evidence>
<evidence type="ECO:0000313" key="13">
    <source>
        <dbReference type="Proteomes" id="UP001144471"/>
    </source>
</evidence>